<dbReference type="InterPro" id="IPR000640">
    <property type="entry name" value="EFG_V-like"/>
</dbReference>
<name>A0ABR6GUL3_9BURK</name>
<dbReference type="Gene3D" id="3.30.70.240">
    <property type="match status" value="1"/>
</dbReference>
<dbReference type="Pfam" id="PF00679">
    <property type="entry name" value="EFG_C"/>
    <property type="match status" value="1"/>
</dbReference>
<dbReference type="GO" id="GO:0003746">
    <property type="term" value="F:translation elongation factor activity"/>
    <property type="evidence" value="ECO:0007669"/>
    <property type="project" value="UniProtKB-KW"/>
</dbReference>
<evidence type="ECO:0000256" key="4">
    <source>
        <dbReference type="ARBA" id="ARBA00023134"/>
    </source>
</evidence>
<dbReference type="PANTHER" id="PTHR43261">
    <property type="entry name" value="TRANSLATION ELONGATION FACTOR G-RELATED"/>
    <property type="match status" value="1"/>
</dbReference>
<reference evidence="6 7" key="1">
    <citation type="submission" date="2020-08" db="EMBL/GenBank/DDBJ databases">
        <title>Genomic Encyclopedia of Type Strains, Phase III (KMG-III): the genomes of soil and plant-associated and newly described type strains.</title>
        <authorList>
            <person name="Whitman W."/>
        </authorList>
    </citation>
    <scope>NUCLEOTIDE SEQUENCE [LARGE SCALE GENOMIC DNA]</scope>
    <source>
        <strain evidence="6 7">CECT 7247</strain>
    </source>
</reference>
<feature type="domain" description="Elongation factor EFG" evidence="5">
    <location>
        <begin position="39"/>
        <end position="126"/>
    </location>
</feature>
<keyword evidence="3" id="KW-0648">Protein biosynthesis</keyword>
<dbReference type="SMART" id="SM00838">
    <property type="entry name" value="EFG_C"/>
    <property type="match status" value="1"/>
</dbReference>
<proteinExistence type="predicted"/>
<dbReference type="InterPro" id="IPR035647">
    <property type="entry name" value="EFG_III/V"/>
</dbReference>
<dbReference type="RefSeq" id="WP_088451319.1">
    <property type="nucleotide sequence ID" value="NZ_JACHXO010000004.1"/>
</dbReference>
<accession>A0ABR6GUL3</accession>
<sequence>MGTPLAMNVSVVVCGQLRCLAPPCRHWKGTQFNLIADPQLLEPVMAVEVVTPAESLSGCIGDLNRRRGLVRGQSLRGTAIVVDAQVPLSEMFGYIGQLRALSSGRASFSMLFEQHALAPRKVRDAVAIA</sequence>
<comment type="caution">
    <text evidence="6">The sequence shown here is derived from an EMBL/GenBank/DDBJ whole genome shotgun (WGS) entry which is preliminary data.</text>
</comment>
<dbReference type="InterPro" id="IPR035649">
    <property type="entry name" value="EFG_V"/>
</dbReference>
<evidence type="ECO:0000256" key="1">
    <source>
        <dbReference type="ARBA" id="ARBA00022741"/>
    </source>
</evidence>
<dbReference type="EMBL" id="JACHXO010000004">
    <property type="protein sequence ID" value="MBB3195357.1"/>
    <property type="molecule type" value="Genomic_DNA"/>
</dbReference>
<protein>
    <submittedName>
        <fullName evidence="6">Translation elongation factor EF-G</fullName>
    </submittedName>
</protein>
<dbReference type="SUPFAM" id="SSF54980">
    <property type="entry name" value="EF-G C-terminal domain-like"/>
    <property type="match status" value="1"/>
</dbReference>
<evidence type="ECO:0000313" key="6">
    <source>
        <dbReference type="EMBL" id="MBB3195357.1"/>
    </source>
</evidence>
<keyword evidence="7" id="KW-1185">Reference proteome</keyword>
<dbReference type="InterPro" id="IPR014721">
    <property type="entry name" value="Ribsml_uS5_D2-typ_fold_subgr"/>
</dbReference>
<keyword evidence="1" id="KW-0547">Nucleotide-binding</keyword>
<evidence type="ECO:0000259" key="5">
    <source>
        <dbReference type="SMART" id="SM00838"/>
    </source>
</evidence>
<gene>
    <name evidence="6" type="ORF">FHS28_002760</name>
</gene>
<keyword evidence="2 6" id="KW-0251">Elongation factor</keyword>
<dbReference type="CDD" id="cd03713">
    <property type="entry name" value="EFG_mtEFG_C"/>
    <property type="match status" value="1"/>
</dbReference>
<dbReference type="PANTHER" id="PTHR43261:SF1">
    <property type="entry name" value="RIBOSOME-RELEASING FACTOR 2, MITOCHONDRIAL"/>
    <property type="match status" value="1"/>
</dbReference>
<keyword evidence="4" id="KW-0342">GTP-binding</keyword>
<dbReference type="Proteomes" id="UP000574369">
    <property type="component" value="Unassembled WGS sequence"/>
</dbReference>
<organism evidence="6 7">
    <name type="scientific">Roseateles terrae</name>
    <dbReference type="NCBI Taxonomy" id="431060"/>
    <lineage>
        <taxon>Bacteria</taxon>
        <taxon>Pseudomonadati</taxon>
        <taxon>Pseudomonadota</taxon>
        <taxon>Betaproteobacteria</taxon>
        <taxon>Burkholderiales</taxon>
        <taxon>Sphaerotilaceae</taxon>
        <taxon>Roseateles</taxon>
    </lineage>
</organism>
<evidence type="ECO:0000313" key="7">
    <source>
        <dbReference type="Proteomes" id="UP000574369"/>
    </source>
</evidence>
<dbReference type="Gene3D" id="3.30.230.10">
    <property type="match status" value="1"/>
</dbReference>
<evidence type="ECO:0000256" key="2">
    <source>
        <dbReference type="ARBA" id="ARBA00022768"/>
    </source>
</evidence>
<evidence type="ECO:0000256" key="3">
    <source>
        <dbReference type="ARBA" id="ARBA00022917"/>
    </source>
</evidence>